<name>A0A9P5EZN7_COLSI</name>
<keyword evidence="3" id="KW-1185">Reference proteome</keyword>
<evidence type="ECO:0008006" key="4">
    <source>
        <dbReference type="Google" id="ProtNLM"/>
    </source>
</evidence>
<accession>A0A9P5EZN7</accession>
<dbReference type="OrthoDB" id="5345753at2759"/>
<organism evidence="2 3">
    <name type="scientific">Colletotrichum siamense</name>
    <name type="common">Anthracnose fungus</name>
    <dbReference type="NCBI Taxonomy" id="690259"/>
    <lineage>
        <taxon>Eukaryota</taxon>
        <taxon>Fungi</taxon>
        <taxon>Dikarya</taxon>
        <taxon>Ascomycota</taxon>
        <taxon>Pezizomycotina</taxon>
        <taxon>Sordariomycetes</taxon>
        <taxon>Hypocreomycetidae</taxon>
        <taxon>Glomerellales</taxon>
        <taxon>Glomerellaceae</taxon>
        <taxon>Colletotrichum</taxon>
        <taxon>Colletotrichum gloeosporioides species complex</taxon>
    </lineage>
</organism>
<protein>
    <recommendedName>
        <fullName evidence="4">LysM domain-containing protein</fullName>
    </recommendedName>
</protein>
<reference evidence="2" key="1">
    <citation type="submission" date="2019-06" db="EMBL/GenBank/DDBJ databases">
        <authorList>
            <person name="Gan P."/>
            <person name="Shirasu K."/>
        </authorList>
    </citation>
    <scope>NUCLEOTIDE SEQUENCE [LARGE SCALE GENOMIC DNA]</scope>
    <source>
        <strain evidence="2">CAD2</strain>
    </source>
</reference>
<evidence type="ECO:0000256" key="1">
    <source>
        <dbReference type="SAM" id="MobiDB-lite"/>
    </source>
</evidence>
<evidence type="ECO:0000313" key="3">
    <source>
        <dbReference type="Proteomes" id="UP000711996"/>
    </source>
</evidence>
<comment type="caution">
    <text evidence="2">The sequence shown here is derived from an EMBL/GenBank/DDBJ whole genome shotgun (WGS) entry which is preliminary data.</text>
</comment>
<evidence type="ECO:0000313" key="2">
    <source>
        <dbReference type="EMBL" id="KAF4862773.1"/>
    </source>
</evidence>
<proteinExistence type="predicted"/>
<dbReference type="Proteomes" id="UP000711996">
    <property type="component" value="Unassembled WGS sequence"/>
</dbReference>
<feature type="region of interest" description="Disordered" evidence="1">
    <location>
        <begin position="1"/>
        <end position="21"/>
    </location>
</feature>
<sequence>MDARAGVSSATSRAKAPPPPPLCTDGHLLAAVFALHRPIIEGEDTCMNSYVSRASIRDNGASFWITPNSSAHGLTDAFDRFAGVHKLELEVFNASAASMIFSNVIALAALGLGASLASGHSIEVLGTAPLAPGRSIEVLETRQDAQPAQNVTVDDCSFFSEDGILPECWQVLEMNNHLNHWWSNNSARCEASKKGFAQCYLDSAGLISWQCDFVALNACTPPPSGRDAGYASYQEFYVIWNIYAINLFWTNYHSSLLQGQASAIGSVAEIVKTVAPPTTKNPKTPLFSPIYLVGLGQFAALAPLLGGSVAASMIFASLIGVLGGGSGLFNLLFPQKTVYDVPWEGLSDALGTNVNEFQKNVGAALTEIQTNFDTFYALTSNGGFSQRLKTNLPEDTDFMYHNLKKWVFNQALQQAGYFAVKNPGVDPREIPIDPYDCSKLDDKMTCGPIWFDGKDSYGLAKANDIGMDRMKEILDVAFSKNWTTPSELYIDAQSCRGKNGSEAFDVKDLTLSCVSNLPVCEFNFDYNPYETTWARVNPPQFTNCPNMRGWGVPPYWSNDAGVPLTYIGPFLMSGVIYNEKSG</sequence>
<dbReference type="EMBL" id="QPMT01000007">
    <property type="protein sequence ID" value="KAF4862773.1"/>
    <property type="molecule type" value="Genomic_DNA"/>
</dbReference>
<gene>
    <name evidence="2" type="ORF">CGCSCA2_v003215</name>
</gene>
<dbReference type="AlphaFoldDB" id="A0A9P5EZN7"/>